<protein>
    <recommendedName>
        <fullName evidence="5">Flagellar hook-associated protein 2</fullName>
        <shortName evidence="5">HAP2</shortName>
    </recommendedName>
    <alternativeName>
        <fullName evidence="5">Flagellar cap protein</fullName>
    </alternativeName>
</protein>
<comment type="subunit">
    <text evidence="2 5">Homopentamer.</text>
</comment>
<evidence type="ECO:0000256" key="5">
    <source>
        <dbReference type="RuleBase" id="RU362066"/>
    </source>
</evidence>
<evidence type="ECO:0000256" key="4">
    <source>
        <dbReference type="ARBA" id="ARBA00023143"/>
    </source>
</evidence>
<dbReference type="InterPro" id="IPR040026">
    <property type="entry name" value="FliD"/>
</dbReference>
<dbReference type="InterPro" id="IPR010810">
    <property type="entry name" value="Flagellin_hook_IN_motif"/>
</dbReference>
<proteinExistence type="inferred from homology"/>
<evidence type="ECO:0000256" key="3">
    <source>
        <dbReference type="ARBA" id="ARBA00023054"/>
    </source>
</evidence>
<feature type="domain" description="Flagellar hook-associated protein 2 C-terminal" evidence="8">
    <location>
        <begin position="233"/>
        <end position="451"/>
    </location>
</feature>
<dbReference type="PANTHER" id="PTHR30288:SF0">
    <property type="entry name" value="FLAGELLAR HOOK-ASSOCIATED PROTEIN 2"/>
    <property type="match status" value="1"/>
</dbReference>
<evidence type="ECO:0000256" key="1">
    <source>
        <dbReference type="ARBA" id="ARBA00009764"/>
    </source>
</evidence>
<dbReference type="Pfam" id="PF02465">
    <property type="entry name" value="FliD_N"/>
    <property type="match status" value="1"/>
</dbReference>
<sequence>MSETSSIVSALGAGSGVDMVALANNLALTQFKLRNDRLAAKKDLLSQQISSASSIKNMLTQLASAMGERVRVGDLSPQPSVANGSVATASSPSGTQGSGTYSLEVLALASSQTLSSPALASSTTVVGAGKLTLRFGATTAAGFTEGTKAAVEIDIPTGATLSTIASAINAKSSGVTAYVAQTSSGAQLVLKGPDGAQNGFIVEATETAGQEGLAALAWNPSAGGASSRLLATASDASFKLDGLSMTSASNTISNVAPGLSLSLTGTNAGSPTKITFSNPSSTIATAMQDLVDALNEIAGDLKAATDPTSGDLAGDPGARRLKQQLSKLAGEIVMPNGAEGSRTLSDLGLAIQRDGTFKLDTTRLQATLTRDPAGVAAMFTTGLYGVYSTIDKVARAATTSTDPGSLGGSITRYQKLSTQITEQSAKLADQQETLRANLVSRFAKADTRISTSQSTLSFLKQQIESWNAGKD</sequence>
<dbReference type="Pfam" id="PF07196">
    <property type="entry name" value="Flagellin_IN"/>
    <property type="match status" value="1"/>
</dbReference>
<name>A0ABS5W452_9SPHN</name>
<feature type="region of interest" description="Disordered" evidence="6">
    <location>
        <begin position="74"/>
        <end position="96"/>
    </location>
</feature>
<evidence type="ECO:0000313" key="10">
    <source>
        <dbReference type="Proteomes" id="UP000811255"/>
    </source>
</evidence>
<dbReference type="PANTHER" id="PTHR30288">
    <property type="entry name" value="FLAGELLAR CAP/ASSEMBLY PROTEIN FLID"/>
    <property type="match status" value="1"/>
</dbReference>
<evidence type="ECO:0000256" key="6">
    <source>
        <dbReference type="SAM" id="MobiDB-lite"/>
    </source>
</evidence>
<comment type="similarity">
    <text evidence="1 5">Belongs to the FliD family.</text>
</comment>
<keyword evidence="9" id="KW-0969">Cilium</keyword>
<dbReference type="InterPro" id="IPR010809">
    <property type="entry name" value="FliD_C"/>
</dbReference>
<dbReference type="Pfam" id="PF07195">
    <property type="entry name" value="FliD_C"/>
    <property type="match status" value="1"/>
</dbReference>
<evidence type="ECO:0000256" key="2">
    <source>
        <dbReference type="ARBA" id="ARBA00011255"/>
    </source>
</evidence>
<keyword evidence="4 5" id="KW-0975">Bacterial flagellum</keyword>
<dbReference type="RefSeq" id="WP_214534455.1">
    <property type="nucleotide sequence ID" value="NZ_JAHFVK010000001.1"/>
</dbReference>
<comment type="function">
    <text evidence="5">Required for morphogenesis and for the elongation of the flagellar filament by facilitating polymerization of the flagellin monomers at the tip of growing filament. Forms a capping structure, which prevents flagellin subunits (transported through the central channel of the flagellum) from leaking out without polymerization at the distal end.</text>
</comment>
<evidence type="ECO:0000259" key="7">
    <source>
        <dbReference type="Pfam" id="PF02465"/>
    </source>
</evidence>
<organism evidence="9 10">
    <name type="scientific">Croceibacterium selenioxidans</name>
    <dbReference type="NCBI Taxonomy" id="2838833"/>
    <lineage>
        <taxon>Bacteria</taxon>
        <taxon>Pseudomonadati</taxon>
        <taxon>Pseudomonadota</taxon>
        <taxon>Alphaproteobacteria</taxon>
        <taxon>Sphingomonadales</taxon>
        <taxon>Erythrobacteraceae</taxon>
        <taxon>Croceibacterium</taxon>
    </lineage>
</organism>
<keyword evidence="5" id="KW-0964">Secreted</keyword>
<keyword evidence="10" id="KW-1185">Reference proteome</keyword>
<dbReference type="InterPro" id="IPR003481">
    <property type="entry name" value="FliD_N"/>
</dbReference>
<keyword evidence="9" id="KW-0282">Flagellum</keyword>
<evidence type="ECO:0000313" key="9">
    <source>
        <dbReference type="EMBL" id="MBT2133179.1"/>
    </source>
</evidence>
<evidence type="ECO:0000259" key="8">
    <source>
        <dbReference type="Pfam" id="PF07195"/>
    </source>
</evidence>
<gene>
    <name evidence="9" type="primary">fliD</name>
    <name evidence="9" type="ORF">KK137_02430</name>
</gene>
<dbReference type="Proteomes" id="UP000811255">
    <property type="component" value="Unassembled WGS sequence"/>
</dbReference>
<comment type="caution">
    <text evidence="9">The sequence shown here is derived from an EMBL/GenBank/DDBJ whole genome shotgun (WGS) entry which is preliminary data.</text>
</comment>
<keyword evidence="9" id="KW-0966">Cell projection</keyword>
<reference evidence="9 10" key="1">
    <citation type="submission" date="2021-05" db="EMBL/GenBank/DDBJ databases">
        <title>Croceibacterium sp. LX-88 genome sequence.</title>
        <authorList>
            <person name="Luo X."/>
        </authorList>
    </citation>
    <scope>NUCLEOTIDE SEQUENCE [LARGE SCALE GENOMIC DNA]</scope>
    <source>
        <strain evidence="9 10">LX-88</strain>
    </source>
</reference>
<dbReference type="EMBL" id="JAHFVK010000001">
    <property type="protein sequence ID" value="MBT2133179.1"/>
    <property type="molecule type" value="Genomic_DNA"/>
</dbReference>
<feature type="compositionally biased region" description="Polar residues" evidence="6">
    <location>
        <begin position="77"/>
        <end position="96"/>
    </location>
</feature>
<feature type="domain" description="Flagellar hook-associated protein 2 N-terminal" evidence="7">
    <location>
        <begin position="15"/>
        <end position="112"/>
    </location>
</feature>
<comment type="subcellular location">
    <subcellularLocation>
        <location evidence="5">Secreted</location>
    </subcellularLocation>
    <subcellularLocation>
        <location evidence="5">Bacterial flagellum</location>
    </subcellularLocation>
</comment>
<accession>A0ABS5W452</accession>
<keyword evidence="3" id="KW-0175">Coiled coil</keyword>